<name>A0A6A6BLW4_9PEZI</name>
<dbReference type="Proteomes" id="UP000799438">
    <property type="component" value="Unassembled WGS sequence"/>
</dbReference>
<keyword evidence="2" id="KW-1185">Reference proteome</keyword>
<organism evidence="1 2">
    <name type="scientific">Aplosporella prunicola CBS 121167</name>
    <dbReference type="NCBI Taxonomy" id="1176127"/>
    <lineage>
        <taxon>Eukaryota</taxon>
        <taxon>Fungi</taxon>
        <taxon>Dikarya</taxon>
        <taxon>Ascomycota</taxon>
        <taxon>Pezizomycotina</taxon>
        <taxon>Dothideomycetes</taxon>
        <taxon>Dothideomycetes incertae sedis</taxon>
        <taxon>Botryosphaeriales</taxon>
        <taxon>Aplosporellaceae</taxon>
        <taxon>Aplosporella</taxon>
    </lineage>
</organism>
<dbReference type="PANTHER" id="PTHR38790">
    <property type="entry name" value="2EXR DOMAIN-CONTAINING PROTEIN-RELATED"/>
    <property type="match status" value="1"/>
</dbReference>
<protein>
    <submittedName>
        <fullName evidence="1">Uncharacterized protein</fullName>
    </submittedName>
</protein>
<dbReference type="OrthoDB" id="5420711at2759"/>
<dbReference type="AlphaFoldDB" id="A0A6A6BLW4"/>
<dbReference type="RefSeq" id="XP_033400811.1">
    <property type="nucleotide sequence ID" value="XM_033545594.1"/>
</dbReference>
<accession>A0A6A6BLW4</accession>
<dbReference type="GeneID" id="54303102"/>
<evidence type="ECO:0000313" key="2">
    <source>
        <dbReference type="Proteomes" id="UP000799438"/>
    </source>
</evidence>
<reference evidence="1" key="1">
    <citation type="journal article" date="2020" name="Stud. Mycol.">
        <title>101 Dothideomycetes genomes: a test case for predicting lifestyles and emergence of pathogens.</title>
        <authorList>
            <person name="Haridas S."/>
            <person name="Albert R."/>
            <person name="Binder M."/>
            <person name="Bloem J."/>
            <person name="Labutti K."/>
            <person name="Salamov A."/>
            <person name="Andreopoulos B."/>
            <person name="Baker S."/>
            <person name="Barry K."/>
            <person name="Bills G."/>
            <person name="Bluhm B."/>
            <person name="Cannon C."/>
            <person name="Castanera R."/>
            <person name="Culley D."/>
            <person name="Daum C."/>
            <person name="Ezra D."/>
            <person name="Gonzalez J."/>
            <person name="Henrissat B."/>
            <person name="Kuo A."/>
            <person name="Liang C."/>
            <person name="Lipzen A."/>
            <person name="Lutzoni F."/>
            <person name="Magnuson J."/>
            <person name="Mondo S."/>
            <person name="Nolan M."/>
            <person name="Ohm R."/>
            <person name="Pangilinan J."/>
            <person name="Park H.-J."/>
            <person name="Ramirez L."/>
            <person name="Alfaro M."/>
            <person name="Sun H."/>
            <person name="Tritt A."/>
            <person name="Yoshinaga Y."/>
            <person name="Zwiers L.-H."/>
            <person name="Turgeon B."/>
            <person name="Goodwin S."/>
            <person name="Spatafora J."/>
            <person name="Crous P."/>
            <person name="Grigoriev I."/>
        </authorList>
    </citation>
    <scope>NUCLEOTIDE SEQUENCE</scope>
    <source>
        <strain evidence="1">CBS 121167</strain>
    </source>
</reference>
<proteinExistence type="predicted"/>
<evidence type="ECO:0000313" key="1">
    <source>
        <dbReference type="EMBL" id="KAF2145099.1"/>
    </source>
</evidence>
<dbReference type="EMBL" id="ML995478">
    <property type="protein sequence ID" value="KAF2145099.1"/>
    <property type="molecule type" value="Genomic_DNA"/>
</dbReference>
<gene>
    <name evidence="1" type="ORF">K452DRAFT_349406</name>
</gene>
<sequence length="298" mass="33652">MDATMQAETSPLLRLPTELRLIIYEHLLLPFVSTNAAGEINTPKRGPRITASEYHEYEMGSNSNAFASGPRTLRIRTMDPTSLPPTRRTKYHIRSDRFRTRTTMTTYALQQNPGLHTAILQTCRQCHAEAAELLYSSYTFDFDTHVEAVIPFLADLTPIARASISSVALIKRALPYVKEFDRAEWHSACEYMATELTIPTLRLSLGVVAGKPGPNGWVDVPELTVDHFRLVQPRSAIAGVEFEWAEQLMWMRGLRAMHVRAIIEHCPPPESETMAFWVSFSKSIEGAFSDWIRGIMLA</sequence>